<dbReference type="InterPro" id="IPR023214">
    <property type="entry name" value="HAD_sf"/>
</dbReference>
<accession>A0A9D2HA20</accession>
<evidence type="ECO:0000313" key="2">
    <source>
        <dbReference type="Proteomes" id="UP000824223"/>
    </source>
</evidence>
<proteinExistence type="predicted"/>
<keyword evidence="1" id="KW-0378">Hydrolase</keyword>
<dbReference type="EMBL" id="DXAK01000045">
    <property type="protein sequence ID" value="HJA07333.1"/>
    <property type="molecule type" value="Genomic_DNA"/>
</dbReference>
<dbReference type="Pfam" id="PF13419">
    <property type="entry name" value="HAD_2"/>
    <property type="match status" value="1"/>
</dbReference>
<dbReference type="InterPro" id="IPR036412">
    <property type="entry name" value="HAD-like_sf"/>
</dbReference>
<dbReference type="InterPro" id="IPR050155">
    <property type="entry name" value="HAD-like_hydrolase_sf"/>
</dbReference>
<dbReference type="InterPro" id="IPR041492">
    <property type="entry name" value="HAD_2"/>
</dbReference>
<dbReference type="SFLD" id="SFLDG01129">
    <property type="entry name" value="C1.5:_HAD__Beta-PGM__Phosphata"/>
    <property type="match status" value="1"/>
</dbReference>
<comment type="caution">
    <text evidence="1">The sequence shown here is derived from an EMBL/GenBank/DDBJ whole genome shotgun (WGS) entry which is preliminary data.</text>
</comment>
<dbReference type="GO" id="GO:0005829">
    <property type="term" value="C:cytosol"/>
    <property type="evidence" value="ECO:0007669"/>
    <property type="project" value="TreeGrafter"/>
</dbReference>
<dbReference type="SUPFAM" id="SSF56784">
    <property type="entry name" value="HAD-like"/>
    <property type="match status" value="1"/>
</dbReference>
<dbReference type="AlphaFoldDB" id="A0A9D2HA20"/>
<dbReference type="CDD" id="cd04302">
    <property type="entry name" value="HAD_5NT"/>
    <property type="match status" value="1"/>
</dbReference>
<dbReference type="GO" id="GO:0016787">
    <property type="term" value="F:hydrolase activity"/>
    <property type="evidence" value="ECO:0007669"/>
    <property type="project" value="UniProtKB-KW"/>
</dbReference>
<sequence>MKTDTVLFDLDGTITDSAPGIINSIRYSLEKHGIAVLDEQELRKFVGPPLQQQFQKVFGVMEKEARQMMDSYREYYGTKGMYENRVYEGVPRMLSRLQSAGIRILMATSKPEKYARMIAEHFGFTKYFEYIGGACMDGTRTMKYDVIEYVLDVCKVTDRERVVMVGDRCHDMIGAQQAGLHRLGVLYGYGSQEELEQSGAESLAKTPQNVAEYILLTPLNV</sequence>
<evidence type="ECO:0000313" key="1">
    <source>
        <dbReference type="EMBL" id="HJA07333.1"/>
    </source>
</evidence>
<dbReference type="Proteomes" id="UP000824223">
    <property type="component" value="Unassembled WGS sequence"/>
</dbReference>
<dbReference type="GO" id="GO:0004713">
    <property type="term" value="F:protein tyrosine kinase activity"/>
    <property type="evidence" value="ECO:0007669"/>
    <property type="project" value="TreeGrafter"/>
</dbReference>
<dbReference type="PANTHER" id="PTHR43434:SF20">
    <property type="entry name" value="5'-NUCLEOTIDASE"/>
    <property type="match status" value="1"/>
</dbReference>
<organism evidence="1 2">
    <name type="scientific">Candidatus Mediterraneibacter pullicola</name>
    <dbReference type="NCBI Taxonomy" id="2838682"/>
    <lineage>
        <taxon>Bacteria</taxon>
        <taxon>Bacillati</taxon>
        <taxon>Bacillota</taxon>
        <taxon>Clostridia</taxon>
        <taxon>Lachnospirales</taxon>
        <taxon>Lachnospiraceae</taxon>
        <taxon>Mediterraneibacter</taxon>
    </lineage>
</organism>
<protein>
    <submittedName>
        <fullName evidence="1">HAD family hydrolase</fullName>
    </submittedName>
</protein>
<dbReference type="Gene3D" id="3.40.50.1000">
    <property type="entry name" value="HAD superfamily/HAD-like"/>
    <property type="match status" value="1"/>
</dbReference>
<reference evidence="1" key="1">
    <citation type="journal article" date="2021" name="PeerJ">
        <title>Extensive microbial diversity within the chicken gut microbiome revealed by metagenomics and culture.</title>
        <authorList>
            <person name="Gilroy R."/>
            <person name="Ravi A."/>
            <person name="Getino M."/>
            <person name="Pursley I."/>
            <person name="Horton D.L."/>
            <person name="Alikhan N.F."/>
            <person name="Baker D."/>
            <person name="Gharbi K."/>
            <person name="Hall N."/>
            <person name="Watson M."/>
            <person name="Adriaenssens E.M."/>
            <person name="Foster-Nyarko E."/>
            <person name="Jarju S."/>
            <person name="Secka A."/>
            <person name="Antonio M."/>
            <person name="Oren A."/>
            <person name="Chaudhuri R.R."/>
            <person name="La Ragione R."/>
            <person name="Hildebrand F."/>
            <person name="Pallen M.J."/>
        </authorList>
    </citation>
    <scope>NUCLEOTIDE SEQUENCE</scope>
    <source>
        <strain evidence="1">ChiSjej2B20-11307</strain>
    </source>
</reference>
<gene>
    <name evidence="1" type="ORF">H9798_09370</name>
</gene>
<name>A0A9D2HA20_9FIRM</name>
<reference evidence="1" key="2">
    <citation type="submission" date="2021-04" db="EMBL/GenBank/DDBJ databases">
        <authorList>
            <person name="Gilroy R."/>
        </authorList>
    </citation>
    <scope>NUCLEOTIDE SEQUENCE</scope>
    <source>
        <strain evidence="1">ChiSjej2B20-11307</strain>
    </source>
</reference>
<dbReference type="PANTHER" id="PTHR43434">
    <property type="entry name" value="PHOSPHOGLYCOLATE PHOSPHATASE"/>
    <property type="match status" value="1"/>
</dbReference>
<dbReference type="InterPro" id="IPR023198">
    <property type="entry name" value="PGP-like_dom2"/>
</dbReference>
<dbReference type="SFLD" id="SFLDS00003">
    <property type="entry name" value="Haloacid_Dehalogenase"/>
    <property type="match status" value="1"/>
</dbReference>
<dbReference type="Gene3D" id="1.10.150.240">
    <property type="entry name" value="Putative phosphatase, domain 2"/>
    <property type="match status" value="1"/>
</dbReference>